<keyword evidence="3" id="KW-1185">Reference proteome</keyword>
<dbReference type="Proteomes" id="UP001299046">
    <property type="component" value="Unassembled WGS sequence"/>
</dbReference>
<reference evidence="2 3" key="1">
    <citation type="submission" date="2023-12" db="EMBL/GenBank/DDBJ databases">
        <title>Description of new species of Mycobacterium terrae complex isolated from sewage at the Sao Paulo Zoological Park Foundation in Brazil.</title>
        <authorList>
            <person name="Romagnoli C.L."/>
            <person name="Conceicao E.C."/>
            <person name="Machado E."/>
            <person name="Barreto L.B.P.F."/>
            <person name="Sharma A."/>
            <person name="Silva N.M."/>
            <person name="Marques L.E."/>
            <person name="Juliana M.A."/>
            <person name="Lourenco M.C.S."/>
            <person name="Digiampietri L.A."/>
            <person name="Suffys P.N."/>
            <person name="Viana-Niero C."/>
        </authorList>
    </citation>
    <scope>NUCLEOTIDE SEQUENCE [LARGE SCALE GENOMIC DNA]</scope>
    <source>
        <strain evidence="2 3">MYC123</strain>
    </source>
</reference>
<evidence type="ECO:0000259" key="1">
    <source>
        <dbReference type="Pfam" id="PF12671"/>
    </source>
</evidence>
<evidence type="ECO:0000313" key="3">
    <source>
        <dbReference type="Proteomes" id="UP001299046"/>
    </source>
</evidence>
<protein>
    <submittedName>
        <fullName evidence="2">Amidase domain-containing protein</fullName>
    </submittedName>
</protein>
<dbReference type="EMBL" id="JAYJJT010000001">
    <property type="protein sequence ID" value="MEB3048307.1"/>
    <property type="molecule type" value="Genomic_DNA"/>
</dbReference>
<feature type="domain" description="Putative amidase" evidence="1">
    <location>
        <begin position="201"/>
        <end position="363"/>
    </location>
</feature>
<comment type="caution">
    <text evidence="2">The sequence shown here is derived from an EMBL/GenBank/DDBJ whole genome shotgun (WGS) entry which is preliminary data.</text>
</comment>
<dbReference type="PANTHER" id="PTHR40032:SF1">
    <property type="entry name" value="EXPORTED PROTEIN"/>
    <property type="match status" value="1"/>
</dbReference>
<dbReference type="RefSeq" id="WP_224863003.1">
    <property type="nucleotide sequence ID" value="NZ_JAYJJT010000001.1"/>
</dbReference>
<accession>A0ABU5YE87</accession>
<evidence type="ECO:0000313" key="2">
    <source>
        <dbReference type="EMBL" id="MEB3048307.1"/>
    </source>
</evidence>
<organism evidence="2 3">
    <name type="scientific">[Mycobacterium] zoologicum</name>
    <dbReference type="NCBI Taxonomy" id="2872311"/>
    <lineage>
        <taxon>Bacteria</taxon>
        <taxon>Bacillati</taxon>
        <taxon>Actinomycetota</taxon>
        <taxon>Actinomycetes</taxon>
        <taxon>Mycobacteriales</taxon>
        <taxon>Mycobacteriaceae</taxon>
        <taxon>Mycolicibacter</taxon>
    </lineage>
</organism>
<proteinExistence type="predicted"/>
<dbReference type="Pfam" id="PF12671">
    <property type="entry name" value="Amidase_6"/>
    <property type="match status" value="1"/>
</dbReference>
<sequence>MSAPGAGPGGLPSLSELLAWSTTHLIEGAAQLEATADRWDHAFVSMWKDVHTVGWNGTAANGAKARLTSDKNQAAGGAEKLRAGAQVARSGASDVLSAQNRLRYALEDAAEAEFNVYDDGTVEDTHTEVDRSDQAQDFADRIYQRAKELVGVDSHVGQRLKDTVGDIENDINFHEPDGNGVQLVGSHVPLAPAGGSPLSEARRRAVEYADHWAGNGDDSRRHNPDYKYFGDGGGDCTNFASQAMRAGGFKDVGNGLDDWRGGDIDDWYYNNGLHTPLNSRSNTWSVAQDNRDFITQSGRGEVVGTAPMQTSKAALDPLAPSKAGLQPGDMIYYRDPSGVINHTAVYVGQKMENGHLVDVVDQHAGGGNNFRNDWMPETDFYGGRSLAEFVHLHYPGE</sequence>
<dbReference type="InterPro" id="IPR024301">
    <property type="entry name" value="Amidase_6"/>
</dbReference>
<gene>
    <name evidence="2" type="ORF">KV112_00935</name>
</gene>
<dbReference type="Gene3D" id="3.90.1720.10">
    <property type="entry name" value="endopeptidase domain like (from Nostoc punctiforme)"/>
    <property type="match status" value="1"/>
</dbReference>
<name>A0ABU5YE87_9MYCO</name>
<dbReference type="PANTHER" id="PTHR40032">
    <property type="entry name" value="EXPORTED PROTEIN-RELATED"/>
    <property type="match status" value="1"/>
</dbReference>